<dbReference type="InterPro" id="IPR040611">
    <property type="entry name" value="AlkX_C"/>
</dbReference>
<dbReference type="InterPro" id="IPR001647">
    <property type="entry name" value="HTH_TetR"/>
</dbReference>
<dbReference type="InterPro" id="IPR009057">
    <property type="entry name" value="Homeodomain-like_sf"/>
</dbReference>
<feature type="DNA-binding region" description="H-T-H motif" evidence="4">
    <location>
        <begin position="34"/>
        <end position="53"/>
    </location>
</feature>
<dbReference type="InterPro" id="IPR050109">
    <property type="entry name" value="HTH-type_TetR-like_transc_reg"/>
</dbReference>
<dbReference type="RefSeq" id="WP_168115530.1">
    <property type="nucleotide sequence ID" value="NZ_BOON01000023.1"/>
</dbReference>
<comment type="caution">
    <text evidence="6">The sequence shown here is derived from an EMBL/GenBank/DDBJ whole genome shotgun (WGS) entry which is preliminary data.</text>
</comment>
<evidence type="ECO:0000256" key="4">
    <source>
        <dbReference type="PROSITE-ProRule" id="PRU00335"/>
    </source>
</evidence>
<dbReference type="Pfam" id="PF18556">
    <property type="entry name" value="TetR_C_35"/>
    <property type="match status" value="1"/>
</dbReference>
<accession>A0A8J3TAU0</accession>
<evidence type="ECO:0000259" key="5">
    <source>
        <dbReference type="PROSITE" id="PS50977"/>
    </source>
</evidence>
<evidence type="ECO:0000256" key="3">
    <source>
        <dbReference type="ARBA" id="ARBA00023163"/>
    </source>
</evidence>
<evidence type="ECO:0000313" key="7">
    <source>
        <dbReference type="Proteomes" id="UP000599074"/>
    </source>
</evidence>
<dbReference type="GO" id="GO:0000976">
    <property type="term" value="F:transcription cis-regulatory region binding"/>
    <property type="evidence" value="ECO:0007669"/>
    <property type="project" value="TreeGrafter"/>
</dbReference>
<evidence type="ECO:0000256" key="1">
    <source>
        <dbReference type="ARBA" id="ARBA00023015"/>
    </source>
</evidence>
<keyword evidence="2 4" id="KW-0238">DNA-binding</keyword>
<evidence type="ECO:0000256" key="2">
    <source>
        <dbReference type="ARBA" id="ARBA00023125"/>
    </source>
</evidence>
<organism evidence="6 7">
    <name type="scientific">Planosporangium mesophilum</name>
    <dbReference type="NCBI Taxonomy" id="689768"/>
    <lineage>
        <taxon>Bacteria</taxon>
        <taxon>Bacillati</taxon>
        <taxon>Actinomycetota</taxon>
        <taxon>Actinomycetes</taxon>
        <taxon>Micromonosporales</taxon>
        <taxon>Micromonosporaceae</taxon>
        <taxon>Planosporangium</taxon>
    </lineage>
</organism>
<dbReference type="AlphaFoldDB" id="A0A8J3TAU0"/>
<protein>
    <submittedName>
        <fullName evidence="6">TetR family transcriptional regulator</fullName>
    </submittedName>
</protein>
<proteinExistence type="predicted"/>
<dbReference type="GO" id="GO:0003700">
    <property type="term" value="F:DNA-binding transcription factor activity"/>
    <property type="evidence" value="ECO:0007669"/>
    <property type="project" value="TreeGrafter"/>
</dbReference>
<dbReference type="Gene3D" id="1.10.357.10">
    <property type="entry name" value="Tetracycline Repressor, domain 2"/>
    <property type="match status" value="1"/>
</dbReference>
<sequence>MGERFADRVRRDLRSALLTATGELIVAYGFRRLRMADVAARVGVSRQTVYNEFGDKSRLAQALVLHETARLLDGIGAALNAYADPHRAIREAVRYVLQDGQDNPLVKASLTGDGAEELLPLITTRGEPVVLAARKRIVAQLRDKWSTPDAELVADTAVRLTVSHLVLPLDPPEHAAESVARVVSRLIPSEQP</sequence>
<feature type="domain" description="HTH tetR-type" evidence="5">
    <location>
        <begin position="11"/>
        <end position="71"/>
    </location>
</feature>
<keyword evidence="3" id="KW-0804">Transcription</keyword>
<reference evidence="6" key="1">
    <citation type="submission" date="2021-01" db="EMBL/GenBank/DDBJ databases">
        <title>Whole genome shotgun sequence of Planosporangium mesophilum NBRC 109066.</title>
        <authorList>
            <person name="Komaki H."/>
            <person name="Tamura T."/>
        </authorList>
    </citation>
    <scope>NUCLEOTIDE SEQUENCE</scope>
    <source>
        <strain evidence="6">NBRC 109066</strain>
    </source>
</reference>
<dbReference type="PRINTS" id="PR00455">
    <property type="entry name" value="HTHTETR"/>
</dbReference>
<dbReference type="EMBL" id="BOON01000023">
    <property type="protein sequence ID" value="GII22929.1"/>
    <property type="molecule type" value="Genomic_DNA"/>
</dbReference>
<dbReference type="PROSITE" id="PS50977">
    <property type="entry name" value="HTH_TETR_2"/>
    <property type="match status" value="1"/>
</dbReference>
<dbReference type="SUPFAM" id="SSF46689">
    <property type="entry name" value="Homeodomain-like"/>
    <property type="match status" value="1"/>
</dbReference>
<keyword evidence="1" id="KW-0805">Transcription regulation</keyword>
<gene>
    <name evidence="6" type="ORF">Pme01_25260</name>
</gene>
<dbReference type="PANTHER" id="PTHR30055">
    <property type="entry name" value="HTH-TYPE TRANSCRIPTIONAL REGULATOR RUTR"/>
    <property type="match status" value="1"/>
</dbReference>
<evidence type="ECO:0000313" key="6">
    <source>
        <dbReference type="EMBL" id="GII22929.1"/>
    </source>
</evidence>
<name>A0A8J3TAU0_9ACTN</name>
<dbReference type="PANTHER" id="PTHR30055:SF234">
    <property type="entry name" value="HTH-TYPE TRANSCRIPTIONAL REGULATOR BETI"/>
    <property type="match status" value="1"/>
</dbReference>
<keyword evidence="7" id="KW-1185">Reference proteome</keyword>
<dbReference type="Proteomes" id="UP000599074">
    <property type="component" value="Unassembled WGS sequence"/>
</dbReference>
<dbReference type="Pfam" id="PF00440">
    <property type="entry name" value="TetR_N"/>
    <property type="match status" value="1"/>
</dbReference>